<dbReference type="Gene3D" id="3.90.1570.10">
    <property type="entry name" value="tt1808, chain A"/>
    <property type="match status" value="1"/>
</dbReference>
<name>A0A2K8U5V5_9GAMM</name>
<evidence type="ECO:0000259" key="1">
    <source>
        <dbReference type="Pfam" id="PF05685"/>
    </source>
</evidence>
<dbReference type="SUPFAM" id="SSF52980">
    <property type="entry name" value="Restriction endonuclease-like"/>
    <property type="match status" value="1"/>
</dbReference>
<dbReference type="EMBL" id="CP020370">
    <property type="protein sequence ID" value="AUB80779.1"/>
    <property type="molecule type" value="Genomic_DNA"/>
</dbReference>
<dbReference type="PANTHER" id="PTHR35400">
    <property type="entry name" value="SLR1083 PROTEIN"/>
    <property type="match status" value="1"/>
</dbReference>
<feature type="domain" description="Putative restriction endonuclease" evidence="1">
    <location>
        <begin position="17"/>
        <end position="172"/>
    </location>
</feature>
<gene>
    <name evidence="2" type="ORF">THSYN_07300</name>
</gene>
<dbReference type="RefSeq" id="WP_100918567.1">
    <property type="nucleotide sequence ID" value="NZ_CP020370.1"/>
</dbReference>
<dbReference type="OrthoDB" id="5524117at2"/>
<dbReference type="InterPro" id="IPR011335">
    <property type="entry name" value="Restrct_endonuc-II-like"/>
</dbReference>
<dbReference type="InterPro" id="IPR008538">
    <property type="entry name" value="Uma2"/>
</dbReference>
<dbReference type="KEGG" id="tsy:THSYN_07300"/>
<dbReference type="InterPro" id="IPR012296">
    <property type="entry name" value="Nuclease_put_TT1808"/>
</dbReference>
<accession>A0A2K8U5V5</accession>
<dbReference type="Pfam" id="PF05685">
    <property type="entry name" value="Uma2"/>
    <property type="match status" value="1"/>
</dbReference>
<evidence type="ECO:0000313" key="2">
    <source>
        <dbReference type="EMBL" id="AUB80779.1"/>
    </source>
</evidence>
<dbReference type="PANTHER" id="PTHR35400:SF1">
    <property type="entry name" value="SLR1083 PROTEIN"/>
    <property type="match status" value="1"/>
</dbReference>
<evidence type="ECO:0000313" key="3">
    <source>
        <dbReference type="Proteomes" id="UP000232638"/>
    </source>
</evidence>
<sequence length="192" mass="21635">MDVQQIQPPLHRINVAQFHLMLAAGVLTENDRIELIDGEMRDMPPIGPTHSGCTVGLIRVLTKALGERALLNVQGPLALDHRSELYPDLLVLKPRDDLYQTGHPSAEDVLLLIEVSDSTLNYDRKTKLPKYARAGVPLYWIVDVQHKSIHEYQDPDRFARRYRQSRSVAEGAIAATLAGVEVQVTMTDLFRF</sequence>
<reference evidence="2 3" key="1">
    <citation type="submission" date="2017-03" db="EMBL/GenBank/DDBJ databases">
        <title>Complete genome sequence of Candidatus 'Thiodictyon syntrophicum' sp. nov. strain Cad16T, a photolithoautotroph purple sulfur bacterium isolated from an alpine meromictic lake.</title>
        <authorList>
            <person name="Luedin S.M."/>
            <person name="Pothier J.F."/>
            <person name="Danza F."/>
            <person name="Storelli N."/>
            <person name="Wittwer M."/>
            <person name="Tonolla M."/>
        </authorList>
    </citation>
    <scope>NUCLEOTIDE SEQUENCE [LARGE SCALE GENOMIC DNA]</scope>
    <source>
        <strain evidence="2 3">Cad16T</strain>
    </source>
</reference>
<proteinExistence type="predicted"/>
<dbReference type="AlphaFoldDB" id="A0A2K8U5V5"/>
<keyword evidence="3" id="KW-1185">Reference proteome</keyword>
<dbReference type="Proteomes" id="UP000232638">
    <property type="component" value="Chromosome"/>
</dbReference>
<organism evidence="2 3">
    <name type="scientific">Candidatus Thiodictyon syntrophicum</name>
    <dbReference type="NCBI Taxonomy" id="1166950"/>
    <lineage>
        <taxon>Bacteria</taxon>
        <taxon>Pseudomonadati</taxon>
        <taxon>Pseudomonadota</taxon>
        <taxon>Gammaproteobacteria</taxon>
        <taxon>Chromatiales</taxon>
        <taxon>Chromatiaceae</taxon>
        <taxon>Thiodictyon</taxon>
    </lineage>
</organism>
<dbReference type="CDD" id="cd06260">
    <property type="entry name" value="DUF820-like"/>
    <property type="match status" value="1"/>
</dbReference>
<protein>
    <recommendedName>
        <fullName evidence="1">Putative restriction endonuclease domain-containing protein</fullName>
    </recommendedName>
</protein>